<evidence type="ECO:0000256" key="5">
    <source>
        <dbReference type="ARBA" id="ARBA00023242"/>
    </source>
</evidence>
<feature type="domain" description="C2H2-type" evidence="8">
    <location>
        <begin position="193"/>
        <end position="215"/>
    </location>
</feature>
<evidence type="ECO:0000256" key="2">
    <source>
        <dbReference type="ARBA" id="ARBA00022737"/>
    </source>
</evidence>
<dbReference type="PROSITE" id="PS50157">
    <property type="entry name" value="ZINC_FINGER_C2H2_2"/>
    <property type="match status" value="2"/>
</dbReference>
<keyword evidence="10" id="KW-1185">Reference proteome</keyword>
<evidence type="ECO:0000313" key="9">
    <source>
        <dbReference type="EMBL" id="KAJ8916119.1"/>
    </source>
</evidence>
<evidence type="ECO:0000256" key="4">
    <source>
        <dbReference type="ARBA" id="ARBA00022833"/>
    </source>
</evidence>
<dbReference type="PANTHER" id="PTHR24377">
    <property type="entry name" value="IP01015P-RELATED"/>
    <property type="match status" value="1"/>
</dbReference>
<feature type="compositionally biased region" description="Low complexity" evidence="7">
    <location>
        <begin position="95"/>
        <end position="107"/>
    </location>
</feature>
<keyword evidence="4" id="KW-0862">Zinc</keyword>
<reference evidence="9 10" key="1">
    <citation type="journal article" date="2023" name="Insect Mol. Biol.">
        <title>Genome sequencing provides insights into the evolution of gene families encoding plant cell wall-degrading enzymes in longhorned beetles.</title>
        <authorList>
            <person name="Shin N.R."/>
            <person name="Okamura Y."/>
            <person name="Kirsch R."/>
            <person name="Pauchet Y."/>
        </authorList>
    </citation>
    <scope>NUCLEOTIDE SEQUENCE [LARGE SCALE GENOMIC DNA]</scope>
    <source>
        <strain evidence="9">EAD_L_NR</strain>
    </source>
</reference>
<proteinExistence type="predicted"/>
<evidence type="ECO:0000256" key="3">
    <source>
        <dbReference type="ARBA" id="ARBA00022771"/>
    </source>
</evidence>
<evidence type="ECO:0000259" key="8">
    <source>
        <dbReference type="PROSITE" id="PS50157"/>
    </source>
</evidence>
<protein>
    <recommendedName>
        <fullName evidence="8">C2H2-type domain-containing protein</fullName>
    </recommendedName>
</protein>
<dbReference type="Proteomes" id="UP001159042">
    <property type="component" value="Unassembled WGS sequence"/>
</dbReference>
<accession>A0AAV8VPM4</accession>
<dbReference type="InterPro" id="IPR050826">
    <property type="entry name" value="Krueppel_C2H2_ZnFinger"/>
</dbReference>
<feature type="domain" description="C2H2-type" evidence="8">
    <location>
        <begin position="244"/>
        <end position="271"/>
    </location>
</feature>
<dbReference type="EMBL" id="JANEYG010000045">
    <property type="protein sequence ID" value="KAJ8916119.1"/>
    <property type="molecule type" value="Genomic_DNA"/>
</dbReference>
<dbReference type="SUPFAM" id="SSF57667">
    <property type="entry name" value="beta-beta-alpha zinc fingers"/>
    <property type="match status" value="2"/>
</dbReference>
<evidence type="ECO:0000256" key="6">
    <source>
        <dbReference type="PROSITE-ProRule" id="PRU00042"/>
    </source>
</evidence>
<keyword evidence="3 6" id="KW-0863">Zinc-finger</keyword>
<dbReference type="PROSITE" id="PS00028">
    <property type="entry name" value="ZINC_FINGER_C2H2_1"/>
    <property type="match status" value="2"/>
</dbReference>
<dbReference type="InterPro" id="IPR036236">
    <property type="entry name" value="Znf_C2H2_sf"/>
</dbReference>
<dbReference type="InterPro" id="IPR013087">
    <property type="entry name" value="Znf_C2H2_type"/>
</dbReference>
<gene>
    <name evidence="9" type="ORF">NQ315_004486</name>
</gene>
<name>A0AAV8VPM4_9CUCU</name>
<organism evidence="9 10">
    <name type="scientific">Exocentrus adspersus</name>
    <dbReference type="NCBI Taxonomy" id="1586481"/>
    <lineage>
        <taxon>Eukaryota</taxon>
        <taxon>Metazoa</taxon>
        <taxon>Ecdysozoa</taxon>
        <taxon>Arthropoda</taxon>
        <taxon>Hexapoda</taxon>
        <taxon>Insecta</taxon>
        <taxon>Pterygota</taxon>
        <taxon>Neoptera</taxon>
        <taxon>Endopterygota</taxon>
        <taxon>Coleoptera</taxon>
        <taxon>Polyphaga</taxon>
        <taxon>Cucujiformia</taxon>
        <taxon>Chrysomeloidea</taxon>
        <taxon>Cerambycidae</taxon>
        <taxon>Lamiinae</taxon>
        <taxon>Acanthocinini</taxon>
        <taxon>Exocentrus</taxon>
    </lineage>
</organism>
<dbReference type="GO" id="GO:0008270">
    <property type="term" value="F:zinc ion binding"/>
    <property type="evidence" value="ECO:0007669"/>
    <property type="project" value="UniProtKB-KW"/>
</dbReference>
<keyword evidence="2" id="KW-0677">Repeat</keyword>
<evidence type="ECO:0000256" key="7">
    <source>
        <dbReference type="SAM" id="MobiDB-lite"/>
    </source>
</evidence>
<keyword evidence="5" id="KW-0539">Nucleus</keyword>
<feature type="region of interest" description="Disordered" evidence="7">
    <location>
        <begin position="93"/>
        <end position="120"/>
    </location>
</feature>
<evidence type="ECO:0000256" key="1">
    <source>
        <dbReference type="ARBA" id="ARBA00022723"/>
    </source>
</evidence>
<keyword evidence="1" id="KW-0479">Metal-binding</keyword>
<sequence>MSKKPKGIVTVYPKYLKTKTLYLNENIHILCNQNEIIIGDEKSKIDMQFSFEEHSNDSKSHFTPYRDANSNIIPNKLTKLDQIGLRNKMKVCNNSSPSASSEASTESLQIPKRKIRRRKDPLPKTKHYRIDITKLKDQQTLNEKSGEFYICHCREKYNGYRPTFQKSDLRIITSDTESCSDTSKFMPKEEGKYFCNKCGNGYSKKQDLANHMQIHETFCRLCNQFFPNEYIFREHMRLHIFKVYMCHVCGREFPFRDLLEVHFECHIEDRTFETVLDMEEEYRIRRYNFMNMNYNSSINNILCYLNESRDYYCYHMFMKVICEVCYLEVFFCDYEQHLQSAHNHLYTS</sequence>
<comment type="caution">
    <text evidence="9">The sequence shown here is derived from an EMBL/GenBank/DDBJ whole genome shotgun (WGS) entry which is preliminary data.</text>
</comment>
<dbReference type="SMART" id="SM00355">
    <property type="entry name" value="ZnF_C2H2"/>
    <property type="match status" value="3"/>
</dbReference>
<dbReference type="Gene3D" id="3.30.160.60">
    <property type="entry name" value="Classic Zinc Finger"/>
    <property type="match status" value="2"/>
</dbReference>
<evidence type="ECO:0000313" key="10">
    <source>
        <dbReference type="Proteomes" id="UP001159042"/>
    </source>
</evidence>
<dbReference type="AlphaFoldDB" id="A0AAV8VPM4"/>